<keyword evidence="1" id="KW-1133">Transmembrane helix</keyword>
<dbReference type="Pfam" id="PF03385">
    <property type="entry name" value="STELLO"/>
    <property type="match status" value="2"/>
</dbReference>
<dbReference type="Proteomes" id="UP000198287">
    <property type="component" value="Unassembled WGS sequence"/>
</dbReference>
<gene>
    <name evidence="2" type="ORF">Fcan01_06555</name>
</gene>
<organism evidence="2 3">
    <name type="scientific">Folsomia candida</name>
    <name type="common">Springtail</name>
    <dbReference type="NCBI Taxonomy" id="158441"/>
    <lineage>
        <taxon>Eukaryota</taxon>
        <taxon>Metazoa</taxon>
        <taxon>Ecdysozoa</taxon>
        <taxon>Arthropoda</taxon>
        <taxon>Hexapoda</taxon>
        <taxon>Collembola</taxon>
        <taxon>Entomobryomorpha</taxon>
        <taxon>Isotomoidea</taxon>
        <taxon>Isotomidae</taxon>
        <taxon>Proisotominae</taxon>
        <taxon>Folsomia</taxon>
    </lineage>
</organism>
<dbReference type="PANTHER" id="PTHR31362:SF0">
    <property type="entry name" value="EXOSTOSIN DOMAIN-CONTAINING PROTEIN-RELATED"/>
    <property type="match status" value="1"/>
</dbReference>
<dbReference type="PANTHER" id="PTHR31362">
    <property type="entry name" value="GLYCOSYLTRANSFERASE STELLO1-RELATED"/>
    <property type="match status" value="1"/>
</dbReference>
<keyword evidence="1" id="KW-0812">Transmembrane</keyword>
<dbReference type="STRING" id="158441.A0A226EKU2"/>
<evidence type="ECO:0000256" key="1">
    <source>
        <dbReference type="SAM" id="Phobius"/>
    </source>
</evidence>
<proteinExistence type="predicted"/>
<protein>
    <submittedName>
        <fullName evidence="2">Uncharacterized protein</fullName>
    </submittedName>
</protein>
<evidence type="ECO:0000313" key="2">
    <source>
        <dbReference type="EMBL" id="OXA58079.1"/>
    </source>
</evidence>
<comment type="caution">
    <text evidence="2">The sequence shown here is derived from an EMBL/GenBank/DDBJ whole genome shotgun (WGS) entry which is preliminary data.</text>
</comment>
<name>A0A226EKU2_FOLCA</name>
<keyword evidence="3" id="KW-1185">Reference proteome</keyword>
<evidence type="ECO:0000313" key="3">
    <source>
        <dbReference type="Proteomes" id="UP000198287"/>
    </source>
</evidence>
<reference evidence="2 3" key="1">
    <citation type="submission" date="2015-12" db="EMBL/GenBank/DDBJ databases">
        <title>The genome of Folsomia candida.</title>
        <authorList>
            <person name="Faddeeva A."/>
            <person name="Derks M.F."/>
            <person name="Anvar Y."/>
            <person name="Smit S."/>
            <person name="Van Straalen N."/>
            <person name="Roelofs D."/>
        </authorList>
    </citation>
    <scope>NUCLEOTIDE SEQUENCE [LARGE SCALE GENOMIC DNA]</scope>
    <source>
        <strain evidence="2 3">VU population</strain>
        <tissue evidence="2">Whole body</tissue>
    </source>
</reference>
<sequence length="801" mass="91083">MFLLAILLFILGISSIILKKLQISYFEKVASWRNCLIFCIILLFLGTIYIQQFKNEDKGNAVRPRPILRQNSKNIAAPLKSESPTFKHDITIHDKWIVVTSISQPTPQVEKLSQIAGFKLVIVADMKTPLNWTFSNPDTVFLSTETQLQLGYKVLKYLPWNSYTRKVIGYLYAIEHGAQVIYDTDDDNAPDDLAHFANHFAFHAKSITRGLLVTSPNHTELDHNLLKNPYAHFGQTSVWPRGYPLEHIGLPHSNVYTLCSNLSTPLIQQGLVNGDPDVDAIFRLSRKKYYSPLEITFDTFAPPAIYPPGIFAPFNSQNTVFLYNALWSLLLPTTVAFRVTDIWRGYWAQRLLWELDSHLGFYSPHTIQLRNAHNYLKDFAEEDQIYKQTGHLVKLLSEWECPQKDSFFGCIVALTEHMAGNEMWGFEEVSLVQAWLEDLKSVGYKEPERGQQWKRNTNSSKIPSQGTLAIFNGVDTTVNVREDSVVKLTSFCNFTVPPASLNSSANDTNNMRHAAPFASTLLIVTFNIPHYSNIPLLDYIYRPFYPNILYCGDLKSAKELENITSPISFVHAPISNGYFAYDCALKAIEMSYSSGITSYFVLSDDILLNFWNFEKQEVINILDPDEMWAYRDHFTDIDTAVPYNSTVWGGWGWWRGPYGLNATIQALQAIYSSDDANVEKYRKNRAEFGINETAGTYGESDIFQLPTSKQEIFYAVGNILLESKVFLEIAVPFLVNGISPRERVGNMSGLILWGGQRDTALDQFKDETILIHPLKLSAVVSDAGIRGKYCDKYVRRVLNSY</sequence>
<accession>A0A226EKU2</accession>
<dbReference type="OrthoDB" id="6346751at2759"/>
<dbReference type="InterPro" id="IPR005049">
    <property type="entry name" value="STL-like"/>
</dbReference>
<dbReference type="AlphaFoldDB" id="A0A226EKU2"/>
<feature type="transmembrane region" description="Helical" evidence="1">
    <location>
        <begin position="31"/>
        <end position="50"/>
    </location>
</feature>
<dbReference type="EMBL" id="LNIX01000003">
    <property type="protein sequence ID" value="OXA58079.1"/>
    <property type="molecule type" value="Genomic_DNA"/>
</dbReference>
<keyword evidence="1" id="KW-0472">Membrane</keyword>
<dbReference type="OMA" id="HEDAFWA"/>